<evidence type="ECO:0000256" key="3">
    <source>
        <dbReference type="ARBA" id="ARBA00004910"/>
    </source>
</evidence>
<feature type="binding site" evidence="15">
    <location>
        <position position="59"/>
    </location>
    <ligand>
        <name>Zn(2+)</name>
        <dbReference type="ChEBI" id="CHEBI:29105"/>
        <note>catalytic</note>
    </ligand>
</feature>
<evidence type="ECO:0000256" key="12">
    <source>
        <dbReference type="PIRNR" id="PIRNR006769"/>
    </source>
</evidence>
<evidence type="ECO:0000256" key="8">
    <source>
        <dbReference type="ARBA" id="ARBA00022833"/>
    </source>
</evidence>
<evidence type="ECO:0000256" key="10">
    <source>
        <dbReference type="ARBA" id="ARBA00023002"/>
    </source>
</evidence>
<comment type="similarity">
    <text evidence="5 12">In the C-terminal section; belongs to the HTP reductase family.</text>
</comment>
<keyword evidence="7 12" id="KW-0479">Metal-binding</keyword>
<dbReference type="InterPro" id="IPR050765">
    <property type="entry name" value="Riboflavin_Biosynth_HTPR"/>
</dbReference>
<dbReference type="Gene3D" id="3.40.140.10">
    <property type="entry name" value="Cytidine Deaminase, domain 2"/>
    <property type="match status" value="1"/>
</dbReference>
<comment type="caution">
    <text evidence="17">The sequence shown here is derived from an EMBL/GenBank/DDBJ whole genome shotgun (WGS) entry which is preliminary data.</text>
</comment>
<dbReference type="Pfam" id="PF00383">
    <property type="entry name" value="dCMP_cyt_deam_1"/>
    <property type="match status" value="1"/>
</dbReference>
<evidence type="ECO:0000256" key="7">
    <source>
        <dbReference type="ARBA" id="ARBA00022723"/>
    </source>
</evidence>
<dbReference type="InterPro" id="IPR002734">
    <property type="entry name" value="RibDG_C"/>
</dbReference>
<dbReference type="Proteomes" id="UP000440694">
    <property type="component" value="Unassembled WGS sequence"/>
</dbReference>
<comment type="function">
    <text evidence="1 12">Converts 2,5-diamino-6-(ribosylamino)-4(3h)-pyrimidinone 5'-phosphate into 5-amino-6-(ribosylamino)-2,4(1h,3h)-pyrimidinedione 5'-phosphate.</text>
</comment>
<gene>
    <name evidence="17" type="primary">ribD</name>
    <name evidence="17" type="ORF">GIW81_17000</name>
</gene>
<dbReference type="Pfam" id="PF01872">
    <property type="entry name" value="RibD_C"/>
    <property type="match status" value="1"/>
</dbReference>
<evidence type="ECO:0000256" key="14">
    <source>
        <dbReference type="PIRSR" id="PIRSR006769-2"/>
    </source>
</evidence>
<keyword evidence="9 12" id="KW-0521">NADP</keyword>
<dbReference type="GO" id="GO:0008835">
    <property type="term" value="F:diaminohydroxyphosphoribosylaminopyrimidine deaminase activity"/>
    <property type="evidence" value="ECO:0007669"/>
    <property type="project" value="UniProtKB-EC"/>
</dbReference>
<dbReference type="NCBIfam" id="TIGR00326">
    <property type="entry name" value="eubact_ribD"/>
    <property type="match status" value="1"/>
</dbReference>
<feature type="binding site" evidence="14">
    <location>
        <position position="217"/>
    </location>
    <ligand>
        <name>substrate</name>
    </ligand>
</feature>
<dbReference type="PANTHER" id="PTHR38011">
    <property type="entry name" value="DIHYDROFOLATE REDUCTASE FAMILY PROTEIN (AFU_ORTHOLOGUE AFUA_8G06820)"/>
    <property type="match status" value="1"/>
</dbReference>
<keyword evidence="6 12" id="KW-0686">Riboflavin biosynthesis</keyword>
<dbReference type="PROSITE" id="PS51747">
    <property type="entry name" value="CYT_DCMP_DEAMINASES_2"/>
    <property type="match status" value="1"/>
</dbReference>
<feature type="binding site" evidence="14">
    <location>
        <begin position="304"/>
        <end position="310"/>
    </location>
    <ligand>
        <name>NADP(+)</name>
        <dbReference type="ChEBI" id="CHEBI:58349"/>
    </ligand>
</feature>
<evidence type="ECO:0000256" key="4">
    <source>
        <dbReference type="ARBA" id="ARBA00005259"/>
    </source>
</evidence>
<organism evidence="17 18">
    <name type="scientific">Hyphomicrobium album</name>
    <dbReference type="NCBI Taxonomy" id="2665159"/>
    <lineage>
        <taxon>Bacteria</taxon>
        <taxon>Pseudomonadati</taxon>
        <taxon>Pseudomonadota</taxon>
        <taxon>Alphaproteobacteria</taxon>
        <taxon>Hyphomicrobiales</taxon>
        <taxon>Hyphomicrobiaceae</taxon>
        <taxon>Hyphomicrobium</taxon>
    </lineage>
</organism>
<reference evidence="17 18" key="1">
    <citation type="submission" date="2019-11" db="EMBL/GenBank/DDBJ databases">
        <title>Identification of a novel strain.</title>
        <authorList>
            <person name="Xu Q."/>
            <person name="Wang G."/>
        </authorList>
    </citation>
    <scope>NUCLEOTIDE SEQUENCE [LARGE SCALE GENOMIC DNA]</scope>
    <source>
        <strain evidence="18">xq</strain>
    </source>
</reference>
<feature type="binding site" evidence="15">
    <location>
        <position position="93"/>
    </location>
    <ligand>
        <name>Zn(2+)</name>
        <dbReference type="ChEBI" id="CHEBI:29105"/>
        <note>catalytic</note>
    </ligand>
</feature>
<keyword evidence="12 17" id="KW-0378">Hydrolase</keyword>
<feature type="active site" description="Proton donor" evidence="13">
    <location>
        <position position="61"/>
    </location>
</feature>
<comment type="pathway">
    <text evidence="2 12">Cofactor biosynthesis; riboflavin biosynthesis; 5-amino-6-(D-ribitylamino)uracil from GTP: step 2/4.</text>
</comment>
<dbReference type="GO" id="GO:0008270">
    <property type="term" value="F:zinc ion binding"/>
    <property type="evidence" value="ECO:0007669"/>
    <property type="project" value="InterPro"/>
</dbReference>
<accession>A0A6I3KQ18</accession>
<feature type="binding site" evidence="14">
    <location>
        <position position="206"/>
    </location>
    <ligand>
        <name>substrate</name>
    </ligand>
</feature>
<dbReference type="EC" id="3.5.4.26" evidence="12"/>
<evidence type="ECO:0000256" key="5">
    <source>
        <dbReference type="ARBA" id="ARBA00007417"/>
    </source>
</evidence>
<evidence type="ECO:0000256" key="6">
    <source>
        <dbReference type="ARBA" id="ARBA00022619"/>
    </source>
</evidence>
<dbReference type="SUPFAM" id="SSF53927">
    <property type="entry name" value="Cytidine deaminase-like"/>
    <property type="match status" value="1"/>
</dbReference>
<evidence type="ECO:0000313" key="18">
    <source>
        <dbReference type="Proteomes" id="UP000440694"/>
    </source>
</evidence>
<comment type="catalytic activity">
    <reaction evidence="12">
        <text>2,5-diamino-6-hydroxy-4-(5-phosphoribosylamino)-pyrimidine + H2O + H(+) = 5-amino-6-(5-phospho-D-ribosylamino)uracil + NH4(+)</text>
        <dbReference type="Rhea" id="RHEA:21868"/>
        <dbReference type="ChEBI" id="CHEBI:15377"/>
        <dbReference type="ChEBI" id="CHEBI:15378"/>
        <dbReference type="ChEBI" id="CHEBI:28938"/>
        <dbReference type="ChEBI" id="CHEBI:58453"/>
        <dbReference type="ChEBI" id="CHEBI:58614"/>
        <dbReference type="EC" id="3.5.4.26"/>
    </reaction>
</comment>
<dbReference type="RefSeq" id="WP_154740514.1">
    <property type="nucleotide sequence ID" value="NZ_WMBQ01000002.1"/>
</dbReference>
<dbReference type="InterPro" id="IPR024072">
    <property type="entry name" value="DHFR-like_dom_sf"/>
</dbReference>
<feature type="binding site" evidence="14">
    <location>
        <position position="194"/>
    </location>
    <ligand>
        <name>substrate</name>
    </ligand>
</feature>
<evidence type="ECO:0000256" key="15">
    <source>
        <dbReference type="PIRSR" id="PIRSR006769-3"/>
    </source>
</evidence>
<keyword evidence="11" id="KW-0511">Multifunctional enzyme</keyword>
<feature type="binding site" evidence="14">
    <location>
        <position position="180"/>
    </location>
    <ligand>
        <name>NADP(+)</name>
        <dbReference type="ChEBI" id="CHEBI:58349"/>
    </ligand>
</feature>
<feature type="binding site" evidence="14">
    <location>
        <position position="302"/>
    </location>
    <ligand>
        <name>substrate</name>
    </ligand>
</feature>
<dbReference type="InterPro" id="IPR016193">
    <property type="entry name" value="Cytidine_deaminase-like"/>
</dbReference>
<dbReference type="CDD" id="cd01284">
    <property type="entry name" value="Riboflavin_deaminase-reductase"/>
    <property type="match status" value="1"/>
</dbReference>
<dbReference type="InterPro" id="IPR002125">
    <property type="entry name" value="CMP_dCMP_dom"/>
</dbReference>
<dbReference type="AlphaFoldDB" id="A0A6I3KQ18"/>
<dbReference type="GO" id="GO:0009231">
    <property type="term" value="P:riboflavin biosynthetic process"/>
    <property type="evidence" value="ECO:0007669"/>
    <property type="project" value="UniProtKB-UniPathway"/>
</dbReference>
<evidence type="ECO:0000313" key="17">
    <source>
        <dbReference type="EMBL" id="MTD96040.1"/>
    </source>
</evidence>
<comment type="catalytic activity">
    <reaction evidence="12">
        <text>5-amino-6-(5-phospho-D-ribitylamino)uracil + NADP(+) = 5-amino-6-(5-phospho-D-ribosylamino)uracil + NADPH + H(+)</text>
        <dbReference type="Rhea" id="RHEA:17845"/>
        <dbReference type="ChEBI" id="CHEBI:15378"/>
        <dbReference type="ChEBI" id="CHEBI:57783"/>
        <dbReference type="ChEBI" id="CHEBI:58349"/>
        <dbReference type="ChEBI" id="CHEBI:58421"/>
        <dbReference type="ChEBI" id="CHEBI:58453"/>
        <dbReference type="EC" id="1.1.1.193"/>
    </reaction>
</comment>
<dbReference type="PROSITE" id="PS00903">
    <property type="entry name" value="CYT_DCMP_DEAMINASES_1"/>
    <property type="match status" value="1"/>
</dbReference>
<dbReference type="PANTHER" id="PTHR38011:SF7">
    <property type="entry name" value="2,5-DIAMINO-6-RIBOSYLAMINO-4(3H)-PYRIMIDINONE 5'-PHOSPHATE REDUCTASE"/>
    <property type="match status" value="1"/>
</dbReference>
<feature type="binding site" evidence="14">
    <location>
        <position position="163"/>
    </location>
    <ligand>
        <name>NADP(+)</name>
        <dbReference type="ChEBI" id="CHEBI:58349"/>
    </ligand>
</feature>
<keyword evidence="8 12" id="KW-0862">Zinc</keyword>
<dbReference type="EMBL" id="WMBQ01000002">
    <property type="protein sequence ID" value="MTD96040.1"/>
    <property type="molecule type" value="Genomic_DNA"/>
</dbReference>
<dbReference type="GO" id="GO:0008703">
    <property type="term" value="F:5-amino-6-(5-phosphoribosylamino)uracil reductase activity"/>
    <property type="evidence" value="ECO:0007669"/>
    <property type="project" value="UniProtKB-EC"/>
</dbReference>
<dbReference type="SUPFAM" id="SSF53597">
    <property type="entry name" value="Dihydrofolate reductase-like"/>
    <property type="match status" value="1"/>
</dbReference>
<feature type="binding site" evidence="14">
    <location>
        <position position="214"/>
    </location>
    <ligand>
        <name>substrate</name>
    </ligand>
</feature>
<evidence type="ECO:0000259" key="16">
    <source>
        <dbReference type="PROSITE" id="PS51747"/>
    </source>
</evidence>
<feature type="binding site" evidence="14">
    <location>
        <position position="210"/>
    </location>
    <ligand>
        <name>NADP(+)</name>
        <dbReference type="ChEBI" id="CHEBI:58349"/>
    </ligand>
</feature>
<dbReference type="PIRSF" id="PIRSF006769">
    <property type="entry name" value="RibD"/>
    <property type="match status" value="1"/>
</dbReference>
<evidence type="ECO:0000256" key="13">
    <source>
        <dbReference type="PIRSR" id="PIRSR006769-1"/>
    </source>
</evidence>
<dbReference type="InterPro" id="IPR004794">
    <property type="entry name" value="Eubact_RibD"/>
</dbReference>
<comment type="cofactor">
    <cofactor evidence="12 15">
        <name>Zn(2+)</name>
        <dbReference type="ChEBI" id="CHEBI:29105"/>
    </cofactor>
    <text evidence="12 15">Binds 1 zinc ion.</text>
</comment>
<keyword evidence="18" id="KW-1185">Reference proteome</keyword>
<name>A0A6I3KQ18_9HYPH</name>
<comment type="similarity">
    <text evidence="4 12">In the N-terminal section; belongs to the cytidine and deoxycytidylate deaminase family.</text>
</comment>
<keyword evidence="10 12" id="KW-0560">Oxidoreductase</keyword>
<dbReference type="Gene3D" id="3.40.430.10">
    <property type="entry name" value="Dihydrofolate Reductase, subunit A"/>
    <property type="match status" value="1"/>
</dbReference>
<evidence type="ECO:0000256" key="9">
    <source>
        <dbReference type="ARBA" id="ARBA00022857"/>
    </source>
</evidence>
<evidence type="ECO:0000256" key="2">
    <source>
        <dbReference type="ARBA" id="ARBA00004882"/>
    </source>
</evidence>
<dbReference type="UniPathway" id="UPA00275">
    <property type="reaction ID" value="UER00401"/>
</dbReference>
<feature type="domain" description="CMP/dCMP-type deaminase" evidence="16">
    <location>
        <begin position="8"/>
        <end position="132"/>
    </location>
</feature>
<evidence type="ECO:0000256" key="1">
    <source>
        <dbReference type="ARBA" id="ARBA00002151"/>
    </source>
</evidence>
<protein>
    <recommendedName>
        <fullName evidence="12">Riboflavin biosynthesis protein RibD</fullName>
    </recommendedName>
    <domain>
        <recommendedName>
            <fullName evidence="12">Diaminohydroxyphosphoribosylaminopyrimidine deaminase</fullName>
            <shortName evidence="12">DRAP deaminase</shortName>
            <ecNumber evidence="12">3.5.4.26</ecNumber>
        </recommendedName>
        <alternativeName>
            <fullName evidence="12">Riboflavin-specific deaminase</fullName>
        </alternativeName>
    </domain>
    <domain>
        <recommendedName>
            <fullName evidence="12">5-amino-6-(5-phosphoribosylamino)uracil reductase</fullName>
            <ecNumber evidence="12">1.1.1.193</ecNumber>
        </recommendedName>
        <alternativeName>
            <fullName evidence="12">HTP reductase</fullName>
        </alternativeName>
    </domain>
</protein>
<dbReference type="EC" id="1.1.1.193" evidence="12"/>
<sequence>MASTPRAAFDAHMMQIALAVAARGLGRTAPNPSVGAVIADERTGEVIARGWTAPGGRPHAETEAIVRAGVRARGATMYVTLEPCSHHGVTAPCADAILEAGLARVVCAIEDPDPRVAGRGLGRLRQSGVAVERGLMIEAAHWLTAGHILRVTERRPLVTAKLALDASGGVPRGALGRPVWVTSPAARALGHLLRARADAILVGRRTVIDDDPLLTCRLPGLEARSPIRIVLARDLSGLENSRLAKSAGQYPLWVVCPEGADPAKLAAIGAQVITAPLVGGELWLPAAMEALVARGITRLLVEGGPATWQAFARANLVDEVALFHARGDEAAELSPAATLKAAGRYISTEGFDLYDRRTIGSDDMLVMRRHWHRGIRRGQTEAS</sequence>
<evidence type="ECO:0000256" key="11">
    <source>
        <dbReference type="ARBA" id="ARBA00023268"/>
    </source>
</evidence>
<comment type="pathway">
    <text evidence="3 12">Cofactor biosynthesis; riboflavin biosynthesis; 5-amino-6-(D-ribitylamino)uracil from GTP: step 3/4.</text>
</comment>
<proteinExistence type="inferred from homology"/>
<feature type="binding site" evidence="15">
    <location>
        <position position="84"/>
    </location>
    <ligand>
        <name>Zn(2+)</name>
        <dbReference type="ChEBI" id="CHEBI:29105"/>
        <note>catalytic</note>
    </ligand>
</feature>
<dbReference type="InterPro" id="IPR016192">
    <property type="entry name" value="APOBEC/CMP_deaminase_Zn-bd"/>
</dbReference>